<accession>A0A1G1YY65</accession>
<dbReference type="AlphaFoldDB" id="A0A1G1YY65"/>
<evidence type="ECO:0000313" key="2">
    <source>
        <dbReference type="Proteomes" id="UP000177062"/>
    </source>
</evidence>
<gene>
    <name evidence="1" type="ORF">A2Y84_00195</name>
</gene>
<sequence>MDSSSTAAAVSLNTDTKCLWLSDPIAADDLKSIWTANGFSATITKIWCESDQTVNADLQVDDGTPADVNGTDLVCDATPAEDEAMGGDATLADGDRLDLAIASVSGSPTWLSICWTVDYDF</sequence>
<evidence type="ECO:0000313" key="1">
    <source>
        <dbReference type="EMBL" id="OGY57224.1"/>
    </source>
</evidence>
<name>A0A1G1YY65_9BACT</name>
<comment type="caution">
    <text evidence="1">The sequence shown here is derived from an EMBL/GenBank/DDBJ whole genome shotgun (WGS) entry which is preliminary data.</text>
</comment>
<dbReference type="EMBL" id="MHIT01000002">
    <property type="protein sequence ID" value="OGY57224.1"/>
    <property type="molecule type" value="Genomic_DNA"/>
</dbReference>
<organism evidence="1 2">
    <name type="scientific">Candidatus Colwellbacteria bacterium RBG_13_48_8</name>
    <dbReference type="NCBI Taxonomy" id="1797685"/>
    <lineage>
        <taxon>Bacteria</taxon>
        <taxon>Candidatus Colwelliibacteriota</taxon>
    </lineage>
</organism>
<reference evidence="1 2" key="1">
    <citation type="journal article" date="2016" name="Nat. Commun.">
        <title>Thousands of microbial genomes shed light on interconnected biogeochemical processes in an aquifer system.</title>
        <authorList>
            <person name="Anantharaman K."/>
            <person name="Brown C.T."/>
            <person name="Hug L.A."/>
            <person name="Sharon I."/>
            <person name="Castelle C.J."/>
            <person name="Probst A.J."/>
            <person name="Thomas B.C."/>
            <person name="Singh A."/>
            <person name="Wilkins M.J."/>
            <person name="Karaoz U."/>
            <person name="Brodie E.L."/>
            <person name="Williams K.H."/>
            <person name="Hubbard S.S."/>
            <person name="Banfield J.F."/>
        </authorList>
    </citation>
    <scope>NUCLEOTIDE SEQUENCE [LARGE SCALE GENOMIC DNA]</scope>
</reference>
<proteinExistence type="predicted"/>
<dbReference type="Proteomes" id="UP000177062">
    <property type="component" value="Unassembled WGS sequence"/>
</dbReference>
<protein>
    <submittedName>
        <fullName evidence="1">Uncharacterized protein</fullName>
    </submittedName>
</protein>